<dbReference type="EMBL" id="CP083685">
    <property type="protein sequence ID" value="UYU89689.1"/>
    <property type="molecule type" value="Genomic_DNA"/>
</dbReference>
<dbReference type="EMBL" id="CP083681">
    <property type="protein sequence ID" value="UYU73064.1"/>
    <property type="molecule type" value="Genomic_DNA"/>
</dbReference>
<reference evidence="6" key="5">
    <citation type="submission" date="2021-07" db="EMBL/GenBank/DDBJ databases">
        <title>Comparative genomics of Bacteroides fragilis group isolates reveals species-dependent resistance mechanisms and validates clinical tools for resistance prediction.</title>
        <authorList>
            <person name="Wallace M.J."/>
            <person name="Jean S."/>
            <person name="Wallace M.A."/>
            <person name="Carey-Ann B.D."/>
            <person name="Dantas G."/>
        </authorList>
    </citation>
    <scope>NUCLEOTIDE SEQUENCE</scope>
    <source>
        <strain evidence="6">BJH_160</strain>
    </source>
</reference>
<dbReference type="EMBL" id="JAHYQA010000003">
    <property type="protein sequence ID" value="MCE9237071.1"/>
    <property type="molecule type" value="Genomic_DNA"/>
</dbReference>
<evidence type="ECO:0000313" key="4">
    <source>
        <dbReference type="EMBL" id="KAB4457619.1"/>
    </source>
</evidence>
<evidence type="ECO:0000313" key="5">
    <source>
        <dbReference type="EMBL" id="KAB4471148.1"/>
    </source>
</evidence>
<reference evidence="12 13" key="1">
    <citation type="submission" date="2018-08" db="EMBL/GenBank/DDBJ databases">
        <title>A genome reference for cultivated species of the human gut microbiota.</title>
        <authorList>
            <person name="Zou Y."/>
            <person name="Xue W."/>
            <person name="Luo G."/>
        </authorList>
    </citation>
    <scope>NUCLEOTIDE SEQUENCE [LARGE SCALE GENOMIC DNA]</scope>
    <source>
        <strain evidence="8 12">AF37-12</strain>
        <strain evidence="7 13">AM30-26</strain>
    </source>
</reference>
<dbReference type="EMBL" id="WCRS01000015">
    <property type="protein sequence ID" value="KAB4471148.1"/>
    <property type="molecule type" value="Genomic_DNA"/>
</dbReference>
<gene>
    <name evidence="2" type="ORF">BatF92_08450</name>
    <name evidence="8" type="ORF">DW011_07090</name>
    <name evidence="7" type="ORF">DW780_13550</name>
    <name evidence="5" type="ORF">GAN59_18380</name>
    <name evidence="4" type="ORF">GAN75_05325</name>
    <name evidence="3" type="ORF">GAN93_09810</name>
    <name evidence="6" type="ORF">K0H07_07860</name>
    <name evidence="10" type="ORF">KQP59_08165</name>
    <name evidence="9" type="ORF">KQP68_18460</name>
    <name evidence="11" type="ORF">KQP74_17265</name>
</gene>
<evidence type="ECO:0000313" key="13">
    <source>
        <dbReference type="Proteomes" id="UP000284785"/>
    </source>
</evidence>
<dbReference type="Proteomes" id="UP000436825">
    <property type="component" value="Unassembled WGS sequence"/>
</dbReference>
<feature type="chain" id="PRO_5014235754" evidence="1">
    <location>
        <begin position="23"/>
        <end position="369"/>
    </location>
</feature>
<evidence type="ECO:0000313" key="11">
    <source>
        <dbReference type="EMBL" id="UYU89689.1"/>
    </source>
</evidence>
<evidence type="ECO:0000313" key="9">
    <source>
        <dbReference type="EMBL" id="UYU65544.1"/>
    </source>
</evidence>
<dbReference type="EMBL" id="WCRW01000003">
    <property type="protein sequence ID" value="KAB4457619.1"/>
    <property type="molecule type" value="Genomic_DNA"/>
</dbReference>
<evidence type="ECO:0000313" key="7">
    <source>
        <dbReference type="EMBL" id="RHD87317.1"/>
    </source>
</evidence>
<evidence type="ECO:0000313" key="15">
    <source>
        <dbReference type="Proteomes" id="UP000460317"/>
    </source>
</evidence>
<dbReference type="Proteomes" id="UP000283616">
    <property type="component" value="Unassembled WGS sequence"/>
</dbReference>
<evidence type="ECO:0000313" key="18">
    <source>
        <dbReference type="Proteomes" id="UP001156218"/>
    </source>
</evidence>
<evidence type="ECO:0000256" key="1">
    <source>
        <dbReference type="SAM" id="SignalP"/>
    </source>
</evidence>
<dbReference type="Proteomes" id="UP000460317">
    <property type="component" value="Unassembled WGS sequence"/>
</dbReference>
<dbReference type="InterPro" id="IPR045921">
    <property type="entry name" value="DUF6340"/>
</dbReference>
<dbReference type="Proteomes" id="UP000500882">
    <property type="component" value="Chromosome"/>
</dbReference>
<dbReference type="EMBL" id="QROV01000006">
    <property type="protein sequence ID" value="RHL61736.1"/>
    <property type="molecule type" value="Genomic_DNA"/>
</dbReference>
<reference evidence="14 15" key="2">
    <citation type="journal article" date="2019" name="Nat. Med.">
        <title>A library of human gut bacterial isolates paired with longitudinal multiomics data enables mechanistic microbiome research.</title>
        <authorList>
            <person name="Poyet M."/>
            <person name="Groussin M."/>
            <person name="Gibbons S.M."/>
            <person name="Avila-Pacheco J."/>
            <person name="Jiang X."/>
            <person name="Kearney S.M."/>
            <person name="Perrotta A.R."/>
            <person name="Berdy B."/>
            <person name="Zhao S."/>
            <person name="Lieberman T.D."/>
            <person name="Swanson P.K."/>
            <person name="Smith M."/>
            <person name="Roesemann S."/>
            <person name="Alexander J.E."/>
            <person name="Rich S.A."/>
            <person name="Livny J."/>
            <person name="Vlamakis H."/>
            <person name="Clish C."/>
            <person name="Bullock K."/>
            <person name="Deik A."/>
            <person name="Scott J."/>
            <person name="Pierce K.A."/>
            <person name="Xavier R.J."/>
            <person name="Alm E.J."/>
        </authorList>
    </citation>
    <scope>NUCLEOTIDE SEQUENCE [LARGE SCALE GENOMIC DNA]</scope>
    <source>
        <strain evidence="5 16">BIOML-A156</strain>
        <strain evidence="4 14">BIOML-A160</strain>
        <strain evidence="3 15">BIOML-A165</strain>
    </source>
</reference>
<evidence type="ECO:0000313" key="17">
    <source>
        <dbReference type="Proteomes" id="UP000500882"/>
    </source>
</evidence>
<protein>
    <submittedName>
        <fullName evidence="9">DUF6340 family protein</fullName>
    </submittedName>
    <submittedName>
        <fullName evidence="3">Tetratricopeptide repeat protein</fullName>
    </submittedName>
</protein>
<dbReference type="EMBL" id="CP083680">
    <property type="protein sequence ID" value="UYU65544.1"/>
    <property type="molecule type" value="Genomic_DNA"/>
</dbReference>
<dbReference type="Pfam" id="PF19867">
    <property type="entry name" value="DUF6340"/>
    <property type="match status" value="1"/>
</dbReference>
<dbReference type="Proteomes" id="UP001200544">
    <property type="component" value="Unassembled WGS sequence"/>
</dbReference>
<reference evidence="2 17" key="3">
    <citation type="submission" date="2020-02" db="EMBL/GenBank/DDBJ databases">
        <title>Whole-genome sequencing and comparative analysis of the genomes of Bacteroides thetaiotaomicron and Escherichia coli isolated from a healthy resident in Vietnam.</title>
        <authorList>
            <person name="Mohsin M."/>
            <person name="Tanaka K."/>
            <person name="Kawahara R."/>
            <person name="Kondo S."/>
            <person name="Noguchi H."/>
            <person name="Motooka D."/>
            <person name="Nakamura S."/>
            <person name="Khong D.T."/>
            <person name="Nguyen T.N."/>
            <person name="Tran H.T."/>
            <person name="Yamamoto Y."/>
        </authorList>
    </citation>
    <scope>NUCLEOTIDE SEQUENCE [LARGE SCALE GENOMIC DNA]</scope>
    <source>
        <strain evidence="2 17">F9-2</strain>
    </source>
</reference>
<feature type="signal peptide" evidence="1">
    <location>
        <begin position="1"/>
        <end position="22"/>
    </location>
</feature>
<dbReference type="RefSeq" id="WP_022471562.1">
    <property type="nucleotide sequence ID" value="NZ_AP022660.1"/>
</dbReference>
<dbReference type="AlphaFoldDB" id="A0A0P0FDB3"/>
<keyword evidence="1" id="KW-0732">Signal</keyword>
<evidence type="ECO:0000313" key="6">
    <source>
        <dbReference type="EMBL" id="MCE9237071.1"/>
    </source>
</evidence>
<sequence length="369" mass="42031">MAKFYSLAFVSLLLLALGSCQSLEQISIDYMQPGDMTFPSQLRKVAIVNNTSTEPDNKLITQTEKPKENVPEISHATAYANGNVKIAAESLAEEIAHQNYFDVVVICDSALRANDKFPRESTLSQEEVQQLTSDLGVDCIIAMENLQFKATKTVRYIRDFNCYLGTVDVKAYPTVKVYLPSRSKPMTTLHPTDSIFWEEYGGSVTETFAHMIPDAQMLREASEFAGTIPVKQLLPFWKTGKRYLYTGGSVQMRDAAIFVRENSWDRAFELWEQVYNGTKKEKKKMKAALNIAVYYEMKDSLAKAEEWAVKAQQLAQKVDKKNIPENAAYATIDDIPNYYLTTLYANELKERNSQLPKLKMQMERFNDDF</sequence>
<evidence type="ECO:0000313" key="16">
    <source>
        <dbReference type="Proteomes" id="UP000488521"/>
    </source>
</evidence>
<name>A0A0P0FDB3_BACT4</name>
<dbReference type="EMBL" id="WCSB01000007">
    <property type="protein sequence ID" value="KAB4452904.1"/>
    <property type="molecule type" value="Genomic_DNA"/>
</dbReference>
<reference evidence="9 18" key="4">
    <citation type="submission" date="2021-06" db="EMBL/GenBank/DDBJ databases">
        <title>Interrogation of the integrated mobile genetic elements in gut-associated Bacteroides with a consensus prediction approach.</title>
        <authorList>
            <person name="Campbell D.E."/>
            <person name="Leigh J.R."/>
            <person name="Kim T."/>
            <person name="England W."/>
            <person name="Whitaker R.J."/>
            <person name="Degnan P.H."/>
        </authorList>
    </citation>
    <scope>NUCLEOTIDE SEQUENCE</scope>
    <source>
        <strain evidence="11">VPI-3443</strain>
        <strain evidence="10">VPI-BTDOT2</strain>
        <strain evidence="9 18">WAL8669</strain>
    </source>
</reference>
<evidence type="ECO:0000313" key="12">
    <source>
        <dbReference type="Proteomes" id="UP000283616"/>
    </source>
</evidence>
<dbReference type="KEGG" id="btho:Btheta7330_03738"/>
<proteinExistence type="predicted"/>
<dbReference type="EMBL" id="QSJP01000011">
    <property type="protein sequence ID" value="RHD87317.1"/>
    <property type="molecule type" value="Genomic_DNA"/>
</dbReference>
<organism evidence="3 15">
    <name type="scientific">Bacteroides thetaiotaomicron</name>
    <dbReference type="NCBI Taxonomy" id="818"/>
    <lineage>
        <taxon>Bacteria</taxon>
        <taxon>Pseudomonadati</taxon>
        <taxon>Bacteroidota</taxon>
        <taxon>Bacteroidia</taxon>
        <taxon>Bacteroidales</taxon>
        <taxon>Bacteroidaceae</taxon>
        <taxon>Bacteroides</taxon>
    </lineage>
</organism>
<evidence type="ECO:0000313" key="8">
    <source>
        <dbReference type="EMBL" id="RHL61736.1"/>
    </source>
</evidence>
<accession>A0A0P0FDB3</accession>
<evidence type="ECO:0000313" key="10">
    <source>
        <dbReference type="EMBL" id="UYU73064.1"/>
    </source>
</evidence>
<evidence type="ECO:0000313" key="14">
    <source>
        <dbReference type="Proteomes" id="UP000436825"/>
    </source>
</evidence>
<dbReference type="Proteomes" id="UP000488521">
    <property type="component" value="Unassembled WGS sequence"/>
</dbReference>
<evidence type="ECO:0000313" key="2">
    <source>
        <dbReference type="EMBL" id="BCA48903.1"/>
    </source>
</evidence>
<evidence type="ECO:0000313" key="3">
    <source>
        <dbReference type="EMBL" id="KAB4452904.1"/>
    </source>
</evidence>
<dbReference type="Proteomes" id="UP001162960">
    <property type="component" value="Chromosome"/>
</dbReference>
<dbReference type="Proteomes" id="UP001156218">
    <property type="component" value="Chromosome"/>
</dbReference>
<dbReference type="EMBL" id="AP022660">
    <property type="protein sequence ID" value="BCA48903.1"/>
    <property type="molecule type" value="Genomic_DNA"/>
</dbReference>
<dbReference type="Proteomes" id="UP000284785">
    <property type="component" value="Unassembled WGS sequence"/>
</dbReference>
<dbReference type="Proteomes" id="UP001156216">
    <property type="component" value="Chromosome"/>
</dbReference>
<dbReference type="PROSITE" id="PS51257">
    <property type="entry name" value="PROKAR_LIPOPROTEIN"/>
    <property type="match status" value="1"/>
</dbReference>